<sequence>MSNQISTFNFKSQPVRIQSLNDEPYFCLTDVCLVLGVNRRSSEAFRLNEKGCNKIAVLTEGGMQEVVFINEPNLYRIIFRSNKSQAIDFQNWVFEEVLPQIRKTGQYSQNSAQIVPLTITPEQQRAIQEAVQQAHYRTGLHWQEIYSRLKSTFNVAKYDQLPQTMFEHVINFLNTLGNQYRPIDRSKKDITIAGLDAEQIAKYLVRARAFAKEVEVFHRKLYEDLGISRYVKNDIAGKAYDIAHEFNVWLDPFIEQALPQLNQQRLANF</sequence>
<dbReference type="Proteomes" id="UP001148834">
    <property type="component" value="Unassembled WGS sequence"/>
</dbReference>
<evidence type="ECO:0000313" key="2">
    <source>
        <dbReference type="EMBL" id="MDD2167656.1"/>
    </source>
</evidence>
<dbReference type="SMART" id="SM01040">
    <property type="entry name" value="Bro-N"/>
    <property type="match status" value="1"/>
</dbReference>
<accession>A0AA42JCT5</accession>
<proteinExistence type="predicted"/>
<dbReference type="InterPro" id="IPR003497">
    <property type="entry name" value="BRO_N_domain"/>
</dbReference>
<dbReference type="Pfam" id="PF02498">
    <property type="entry name" value="Bro-N"/>
    <property type="match status" value="1"/>
</dbReference>
<feature type="domain" description="Bro-N" evidence="1">
    <location>
        <begin position="2"/>
        <end position="105"/>
    </location>
</feature>
<gene>
    <name evidence="2" type="ORF">N5925_03345</name>
</gene>
<organism evidence="2 3">
    <name type="scientific">Glaesserella parasuis</name>
    <name type="common">Haemophilus parasuis</name>
    <dbReference type="NCBI Taxonomy" id="738"/>
    <lineage>
        <taxon>Bacteria</taxon>
        <taxon>Pseudomonadati</taxon>
        <taxon>Pseudomonadota</taxon>
        <taxon>Gammaproteobacteria</taxon>
        <taxon>Pasteurellales</taxon>
        <taxon>Pasteurellaceae</taxon>
        <taxon>Glaesserella</taxon>
    </lineage>
</organism>
<evidence type="ECO:0000259" key="1">
    <source>
        <dbReference type="PROSITE" id="PS51750"/>
    </source>
</evidence>
<reference evidence="2" key="1">
    <citation type="submission" date="2022-09" db="EMBL/GenBank/DDBJ databases">
        <title>Molecular characterization of Glaesserella parasuis strains circulating in commercial swine farms using whole-genome sequencing.</title>
        <authorList>
            <person name="Mugabi R."/>
            <person name="Clavijo M."/>
            <person name="Li G."/>
        </authorList>
    </citation>
    <scope>NUCLEOTIDE SEQUENCE</scope>
    <source>
        <strain evidence="2">0435-53</strain>
    </source>
</reference>
<dbReference type="AlphaFoldDB" id="A0AA42JCT5"/>
<dbReference type="PANTHER" id="PTHR36180:SF2">
    <property type="entry name" value="BRO FAMILY PROTEIN"/>
    <property type="match status" value="1"/>
</dbReference>
<protein>
    <submittedName>
        <fullName evidence="2">BRO family protein</fullName>
    </submittedName>
</protein>
<dbReference type="EMBL" id="JAODIR010000011">
    <property type="protein sequence ID" value="MDD2167656.1"/>
    <property type="molecule type" value="Genomic_DNA"/>
</dbReference>
<evidence type="ECO:0000313" key="3">
    <source>
        <dbReference type="Proteomes" id="UP001148834"/>
    </source>
</evidence>
<comment type="caution">
    <text evidence="2">The sequence shown here is derived from an EMBL/GenBank/DDBJ whole genome shotgun (WGS) entry which is preliminary data.</text>
</comment>
<dbReference type="PANTHER" id="PTHR36180">
    <property type="entry name" value="DNA-BINDING PROTEIN-RELATED-RELATED"/>
    <property type="match status" value="1"/>
</dbReference>
<name>A0AA42JCT5_GLAPU</name>
<dbReference type="PROSITE" id="PS51750">
    <property type="entry name" value="BRO_N"/>
    <property type="match status" value="1"/>
</dbReference>